<gene>
    <name evidence="3" type="ORF">APTSU1_000407600</name>
</gene>
<feature type="region of interest" description="Disordered" evidence="2">
    <location>
        <begin position="843"/>
        <end position="892"/>
    </location>
</feature>
<dbReference type="PANTHER" id="PTHR34479">
    <property type="entry name" value="COILED-COIL DOMAIN-CONTAINING PROTEIN 30"/>
    <property type="match status" value="1"/>
</dbReference>
<dbReference type="InterPro" id="IPR052825">
    <property type="entry name" value="CCD-Prefoldin_beta-like"/>
</dbReference>
<evidence type="ECO:0000313" key="4">
    <source>
        <dbReference type="Proteomes" id="UP001623349"/>
    </source>
</evidence>
<feature type="coiled-coil region" evidence="1">
    <location>
        <begin position="705"/>
        <end position="809"/>
    </location>
</feature>
<keyword evidence="4" id="KW-1185">Reference proteome</keyword>
<name>A0ABQ0EP78_APOSI</name>
<dbReference type="Pfam" id="PF15742">
    <property type="entry name" value="DUF4686"/>
    <property type="match status" value="1"/>
</dbReference>
<feature type="coiled-coil region" evidence="1">
    <location>
        <begin position="436"/>
        <end position="491"/>
    </location>
</feature>
<dbReference type="EMBL" id="BAAFST010000004">
    <property type="protein sequence ID" value="GAB1288846.1"/>
    <property type="molecule type" value="Genomic_DNA"/>
</dbReference>
<proteinExistence type="predicted"/>
<feature type="coiled-coil region" evidence="1">
    <location>
        <begin position="297"/>
        <end position="324"/>
    </location>
</feature>
<dbReference type="Proteomes" id="UP001623349">
    <property type="component" value="Unassembled WGS sequence"/>
</dbReference>
<feature type="region of interest" description="Disordered" evidence="2">
    <location>
        <begin position="59"/>
        <end position="82"/>
    </location>
</feature>
<accession>A0ABQ0EP78</accession>
<dbReference type="InterPro" id="IPR031476">
    <property type="entry name" value="DUF4686"/>
</dbReference>
<dbReference type="PANTHER" id="PTHR34479:SF1">
    <property type="entry name" value="COILED-COIL DOMAIN-CONTAINING PROTEIN 30"/>
    <property type="match status" value="1"/>
</dbReference>
<keyword evidence="1" id="KW-0175">Coiled coil</keyword>
<feature type="coiled-coil region" evidence="1">
    <location>
        <begin position="530"/>
        <end position="675"/>
    </location>
</feature>
<protein>
    <submittedName>
        <fullName evidence="3">Coiled-coil domain-containing protein 30</fullName>
    </submittedName>
</protein>
<feature type="coiled-coil region" evidence="1">
    <location>
        <begin position="152"/>
        <end position="252"/>
    </location>
</feature>
<feature type="compositionally biased region" description="Polar residues" evidence="2">
    <location>
        <begin position="863"/>
        <end position="892"/>
    </location>
</feature>
<reference evidence="3 4" key="1">
    <citation type="submission" date="2024-08" db="EMBL/GenBank/DDBJ databases">
        <title>The draft genome of Apodemus speciosus.</title>
        <authorList>
            <person name="Nabeshima K."/>
            <person name="Suzuki S."/>
            <person name="Onuma M."/>
        </authorList>
    </citation>
    <scope>NUCLEOTIDE SEQUENCE [LARGE SCALE GENOMIC DNA]</scope>
    <source>
        <strain evidence="3">IB14-021</strain>
    </source>
</reference>
<evidence type="ECO:0000313" key="3">
    <source>
        <dbReference type="EMBL" id="GAB1288846.1"/>
    </source>
</evidence>
<organism evidence="3 4">
    <name type="scientific">Apodemus speciosus</name>
    <name type="common">Large Japanese field mouse</name>
    <dbReference type="NCBI Taxonomy" id="105296"/>
    <lineage>
        <taxon>Eukaryota</taxon>
        <taxon>Metazoa</taxon>
        <taxon>Chordata</taxon>
        <taxon>Craniata</taxon>
        <taxon>Vertebrata</taxon>
        <taxon>Euteleostomi</taxon>
        <taxon>Mammalia</taxon>
        <taxon>Eutheria</taxon>
        <taxon>Euarchontoglires</taxon>
        <taxon>Glires</taxon>
        <taxon>Rodentia</taxon>
        <taxon>Myomorpha</taxon>
        <taxon>Muroidea</taxon>
        <taxon>Muridae</taxon>
        <taxon>Murinae</taxon>
        <taxon>Apodemus</taxon>
    </lineage>
</organism>
<comment type="caution">
    <text evidence="3">The sequence shown here is derived from an EMBL/GenBank/DDBJ whole genome shotgun (WGS) entry which is preliminary data.</text>
</comment>
<sequence length="892" mass="103246">MKLCRPLGTPAFEDINKAQIRETNQMCQEGLSRLALSSPRKQTACSLGERRTLAESPELVDSTLESRRHPSSSLQKEFPQRRGREPHVLRILVVGVSLTVASRQPQDEDQSKAAGPQDCLMREVECIAQKLEASLEEIHRGAQEPREEEREQRKLGDALENARLEIEKLKDNLIKLKESGTTDLQRAKEHNQRLDEEILALRNRVRSLDSEKKVLGEMVMQLKILKMGQENIKVLESDLSEEREKRQHLTSAFTAIQKSLQVNSEEFQKSKSELLCLYKDIQSLPRAEGREQFLVAYNLLLRENSELEAKVLKLSQELELLKHCSVGDRTANLMTSENVCEDLVSKGPLLEVEAVSPSEDRQAFWSVKAATFPRERQESQQMRGHEQPLAVEPKEVGRLEEEPSLQSQICGDSSDGSSTKYLTSGEKASYQHQGELRELRQNLHRLQILCNSAEKELRYERGRSLDLKQHNSLLQEENLKIKIELKQAQEKLLDNARMHSSLTAEWKHCQQKVKELELEGLRQTQSLKSQQGLQEKLAREKSKAAEAQEKILDLQQKLDHARQVCLSDVCMLRKKQLEEEIKEAKSMEARLQQQCQEEQQRRILLDQAVNELERQVRTLQDKEEQQEAANSQKQEALRKQLERERRKCEEYVKSNQELSERLSSLQQEKEALWQEHGRFLEQLGDHVRNYKDKHHCHKAKLQKVKDRLTHELEIRNKRIKELEEETGKLQQKIEMEKVFQGQIMTQNDILLQEKRKLLEQVTNQEELICSNKSTISAFQSKVSLLDKENQQLQENCLRLMQQIGLLEQIIRSIQIRREEETVITDNAAFEILKKILPLHNSRETELHKSEGTTAIPKSPEPLSRSQDSESGYINVTSLKETYNTQGDQKPEL</sequence>
<evidence type="ECO:0000256" key="1">
    <source>
        <dbReference type="SAM" id="Coils"/>
    </source>
</evidence>
<evidence type="ECO:0000256" key="2">
    <source>
        <dbReference type="SAM" id="MobiDB-lite"/>
    </source>
</evidence>